<dbReference type="EMBL" id="CP126116">
    <property type="protein sequence ID" value="WHZ60090.1"/>
    <property type="molecule type" value="Genomic_DNA"/>
</dbReference>
<reference evidence="2" key="1">
    <citation type="journal article" date="2025" name="Aquaculture">
        <title>Assessment of the bioflocculant production and safety properties of Metabacillus hrfriensis sp. nov. based on phenotypic and whole-genome sequencing analysis.</title>
        <authorList>
            <person name="Zhang R."/>
            <person name="Zhao Z."/>
            <person name="Luo L."/>
            <person name="Wang S."/>
            <person name="Guo K."/>
            <person name="Xu W."/>
        </authorList>
    </citation>
    <scope>NUCLEOTIDE SEQUENCE [LARGE SCALE GENOMIC DNA]</scope>
    <source>
        <strain evidence="2">CT-WN-B3</strain>
    </source>
</reference>
<organism evidence="1 2">
    <name type="scientific">Metabacillus hrfriensis</name>
    <dbReference type="NCBI Taxonomy" id="3048891"/>
    <lineage>
        <taxon>Bacteria</taxon>
        <taxon>Bacillati</taxon>
        <taxon>Bacillota</taxon>
        <taxon>Bacilli</taxon>
        <taxon>Bacillales</taxon>
        <taxon>Bacillaceae</taxon>
        <taxon>Metabacillus</taxon>
    </lineage>
</organism>
<keyword evidence="1" id="KW-0067">ATP-binding</keyword>
<sequence>MKLFDRLAADAFDDKYFQKLLDKINELYFQNLFNKSHFSLDKKESIDLLRFSDILSNSSDVKYRSLSYKIITLLYPFYPEDAYFKSVSTAVLSKMGNFPALQLMDYDVKLPIDREIEKDVKKSIQHISEFDNIFLTDSQFSLYQKMKASHVFSFSGPTSMGKSFMMKIVISEQMKKNIKPNITVIVPTRALIHQFASEIKRDLHKQLEENNYTVITNGNLEGINIEGTHLIMVLTPERLLSYLSEENYPMIHSLFVDEAHKLASETDKRSVTLYTAVERAIFSNRNIQLFFASPNVSNPEVFLQLFNKGIENVYYSNESPVSQQLFFVDLINKRVTHYTDNGTKEYKPSVVNKHQNSLKIIDFLSQDQSNLIYCNSPRQTVSKAREFSKNFGEKEISAQNKKRIQEATKVIKKIVHPDYYLIDCLQKGVAYHFGNLPQVVRYNVEQLFKDGVIKHLFCTSTLLEGVNLPAKNVFILNNKNGIRKFRKVDFWNLAGRAGRLKYELSGNIYCIREEEKDWKKIDDLVTNKEKIHLNPTVANNLEKNIKQIELAILNQEIYKGNETEKDILRYLANIISIDTIDLNSGYQSPIIEKLYSSNQGDLIELAQKKVRNIEIPHHILKTNQFMAVEQQETAYQYVVKNKDYIHKTLYPKQINYESCLATLNLFYDIYQWDKYESRLKNKRSLLYFALLMNNWINGRSLNELINQSIDYYAKNRRNINYYDENNKKQLEVFNRKSRLQVNTLINDLIKEIEGILRFTIQKYVNHYYLILQEVYGKEKAGTNWTNYLEYGTRNSVVITLQNMGLSRYVANLLLTDFSSHFKIQDGDLIKIFKNELIQELEEGSIEMQEVLMFL</sequence>
<proteinExistence type="predicted"/>
<name>A0ACD4RHW2_9BACI</name>
<protein>
    <submittedName>
        <fullName evidence="1">DEAD/DEAH box helicase</fullName>
    </submittedName>
</protein>
<keyword evidence="1" id="KW-0347">Helicase</keyword>
<dbReference type="Proteomes" id="UP001226091">
    <property type="component" value="Chromosome"/>
</dbReference>
<evidence type="ECO:0000313" key="2">
    <source>
        <dbReference type="Proteomes" id="UP001226091"/>
    </source>
</evidence>
<keyword evidence="1" id="KW-0378">Hydrolase</keyword>
<keyword evidence="1" id="KW-0547">Nucleotide-binding</keyword>
<accession>A0ACD4RHW2</accession>
<keyword evidence="2" id="KW-1185">Reference proteome</keyword>
<evidence type="ECO:0000313" key="1">
    <source>
        <dbReference type="EMBL" id="WHZ60090.1"/>
    </source>
</evidence>
<gene>
    <name evidence="1" type="ORF">QLQ22_12475</name>
</gene>